<accession>A0A4R7BY33</accession>
<evidence type="ECO:0000259" key="3">
    <source>
        <dbReference type="Pfam" id="PF05065"/>
    </source>
</evidence>
<evidence type="ECO:0000256" key="2">
    <source>
        <dbReference type="SAM" id="MobiDB-lite"/>
    </source>
</evidence>
<reference evidence="4 5" key="1">
    <citation type="submission" date="2019-03" db="EMBL/GenBank/DDBJ databases">
        <title>Genomic Encyclopedia of Type Strains, Phase IV (KMG-IV): sequencing the most valuable type-strain genomes for metagenomic binning, comparative biology and taxonomic classification.</title>
        <authorList>
            <person name="Goeker M."/>
        </authorList>
    </citation>
    <scope>NUCLEOTIDE SEQUENCE [LARGE SCALE GENOMIC DNA]</scope>
    <source>
        <strain evidence="4 5">DSM 25903</strain>
    </source>
</reference>
<organism evidence="4 5">
    <name type="scientific">Enterovirga rhinocerotis</name>
    <dbReference type="NCBI Taxonomy" id="1339210"/>
    <lineage>
        <taxon>Bacteria</taxon>
        <taxon>Pseudomonadati</taxon>
        <taxon>Pseudomonadota</taxon>
        <taxon>Alphaproteobacteria</taxon>
        <taxon>Hyphomicrobiales</taxon>
        <taxon>Methylobacteriaceae</taxon>
        <taxon>Enterovirga</taxon>
    </lineage>
</organism>
<dbReference type="InterPro" id="IPR024455">
    <property type="entry name" value="Phage_capsid"/>
</dbReference>
<proteinExistence type="predicted"/>
<name>A0A4R7BY33_9HYPH</name>
<dbReference type="Gene3D" id="3.30.2320.10">
    <property type="entry name" value="hypothetical protein PF0899 domain"/>
    <property type="match status" value="1"/>
</dbReference>
<evidence type="ECO:0000313" key="5">
    <source>
        <dbReference type="Proteomes" id="UP000295122"/>
    </source>
</evidence>
<feature type="region of interest" description="Disordered" evidence="2">
    <location>
        <begin position="1"/>
        <end position="24"/>
    </location>
</feature>
<protein>
    <submittedName>
        <fullName evidence="4">HK97 family phage major capsid protein</fullName>
    </submittedName>
</protein>
<dbReference type="InterPro" id="IPR054612">
    <property type="entry name" value="Phage_capsid-like_C"/>
</dbReference>
<dbReference type="AlphaFoldDB" id="A0A4R7BY33"/>
<evidence type="ECO:0000256" key="1">
    <source>
        <dbReference type="ARBA" id="ARBA00004328"/>
    </source>
</evidence>
<dbReference type="EMBL" id="SNZR01000014">
    <property type="protein sequence ID" value="TDR89117.1"/>
    <property type="molecule type" value="Genomic_DNA"/>
</dbReference>
<keyword evidence="5" id="KW-1185">Reference proteome</keyword>
<sequence>MTFHDSKLTAAHREYGRKSREDAADDRAEIKSVMDALAKRDGEIKAFAEKAAAEIKEHGSILADTKAALTELAKGGTDLQARLVEVEQKLARRGGGDGPAIKTIGERFVETDDWKAVKARGGGTARMSVKAVTSITSATTGTGGVGDAIRPTRLPYIVQPGMREFTIRDLILPGRTDSNAIEYIKESGFQNMAAPVAELALKPQSDLAFDLVSTPVRTLAHWFHASKQVLDDIPLLQSYIDGRARYGLALVEEAQILAGDGTGQNLLGIIPQATPFAFATLAKADDTKIDRLRRAMLQVRLALYRATFIAMSPVDWAEIETMKNDVGDYIVGDPRGVIEKRLWGLPVTDSDALPEGKFLVGANMAAQVFDREDANVQVSTEDRDNFVKNAVTIRAEERLALAVTRPEAFVYGNLVAGDAS</sequence>
<evidence type="ECO:0000313" key="4">
    <source>
        <dbReference type="EMBL" id="TDR89117.1"/>
    </source>
</evidence>
<dbReference type="Gene3D" id="3.30.2400.10">
    <property type="entry name" value="Major capsid protein gp5"/>
    <property type="match status" value="1"/>
</dbReference>
<dbReference type="Proteomes" id="UP000295122">
    <property type="component" value="Unassembled WGS sequence"/>
</dbReference>
<gene>
    <name evidence="4" type="ORF">EV668_3605</name>
</gene>
<dbReference type="NCBIfam" id="TIGR01554">
    <property type="entry name" value="major_cap_HK97"/>
    <property type="match status" value="1"/>
</dbReference>
<dbReference type="RefSeq" id="WP_133772586.1">
    <property type="nucleotide sequence ID" value="NZ_SNZR01000014.1"/>
</dbReference>
<dbReference type="Pfam" id="PF05065">
    <property type="entry name" value="Phage_capsid"/>
    <property type="match status" value="1"/>
</dbReference>
<feature type="domain" description="Phage capsid-like C-terminal" evidence="3">
    <location>
        <begin position="146"/>
        <end position="413"/>
    </location>
</feature>
<comment type="caution">
    <text evidence="4">The sequence shown here is derived from an EMBL/GenBank/DDBJ whole genome shotgun (WGS) entry which is preliminary data.</text>
</comment>
<dbReference type="OrthoDB" id="637859at2"/>
<comment type="subcellular location">
    <subcellularLocation>
        <location evidence="1">Virion</location>
    </subcellularLocation>
</comment>
<dbReference type="SUPFAM" id="SSF56563">
    <property type="entry name" value="Major capsid protein gp5"/>
    <property type="match status" value="1"/>
</dbReference>